<dbReference type="EMBL" id="JAAAUY010002576">
    <property type="protein sequence ID" value="KAF9311076.1"/>
    <property type="molecule type" value="Genomic_DNA"/>
</dbReference>
<dbReference type="Proteomes" id="UP000696485">
    <property type="component" value="Unassembled WGS sequence"/>
</dbReference>
<reference evidence="2" key="1">
    <citation type="journal article" date="2020" name="Fungal Divers.">
        <title>Resolving the Mortierellaceae phylogeny through synthesis of multi-gene phylogenetics and phylogenomics.</title>
        <authorList>
            <person name="Vandepol N."/>
            <person name="Liber J."/>
            <person name="Desiro A."/>
            <person name="Na H."/>
            <person name="Kennedy M."/>
            <person name="Barry K."/>
            <person name="Grigoriev I.V."/>
            <person name="Miller A.N."/>
            <person name="O'Donnell K."/>
            <person name="Stajich J.E."/>
            <person name="Bonito G."/>
        </authorList>
    </citation>
    <scope>NUCLEOTIDE SEQUENCE</scope>
    <source>
        <strain evidence="2">NVP1</strain>
    </source>
</reference>
<dbReference type="PANTHER" id="PTHR46829:SF1">
    <property type="entry name" value="STERILE ALPHA MOTIF DOMAIN-CONTAINING PROTEIN 15"/>
    <property type="match status" value="1"/>
</dbReference>
<evidence type="ECO:0000313" key="3">
    <source>
        <dbReference type="Proteomes" id="UP000696485"/>
    </source>
</evidence>
<dbReference type="PROSITE" id="PS50105">
    <property type="entry name" value="SAM_DOMAIN"/>
    <property type="match status" value="1"/>
</dbReference>
<feature type="domain" description="SAM" evidence="1">
    <location>
        <begin position="7"/>
        <end position="70"/>
    </location>
</feature>
<evidence type="ECO:0000313" key="2">
    <source>
        <dbReference type="EMBL" id="KAF9311076.1"/>
    </source>
</evidence>
<feature type="non-terminal residue" evidence="2">
    <location>
        <position position="1"/>
    </location>
</feature>
<protein>
    <submittedName>
        <fullName evidence="2">Adaptor for signal transduction</fullName>
    </submittedName>
</protein>
<accession>A0A9P5S7W4</accession>
<dbReference type="SMART" id="SM00454">
    <property type="entry name" value="SAM"/>
    <property type="match status" value="1"/>
</dbReference>
<proteinExistence type="predicted"/>
<dbReference type="PANTHER" id="PTHR46829">
    <property type="entry name" value="STERILE ALPHA MOTIF DOMAIN-CONTAINING PROTEIN 15"/>
    <property type="match status" value="1"/>
</dbReference>
<evidence type="ECO:0000259" key="1">
    <source>
        <dbReference type="PROSITE" id="PS50105"/>
    </source>
</evidence>
<comment type="caution">
    <text evidence="2">The sequence shown here is derived from an EMBL/GenBank/DDBJ whole genome shotgun (WGS) entry which is preliminary data.</text>
</comment>
<dbReference type="Pfam" id="PF07647">
    <property type="entry name" value="SAM_2"/>
    <property type="match status" value="1"/>
</dbReference>
<dbReference type="InterPro" id="IPR001660">
    <property type="entry name" value="SAM"/>
</dbReference>
<dbReference type="SUPFAM" id="SSF47769">
    <property type="entry name" value="SAM/Pointed domain"/>
    <property type="match status" value="1"/>
</dbReference>
<keyword evidence="3" id="KW-1185">Reference proteome</keyword>
<organism evidence="2 3">
    <name type="scientific">Podila minutissima</name>
    <dbReference type="NCBI Taxonomy" id="64525"/>
    <lineage>
        <taxon>Eukaryota</taxon>
        <taxon>Fungi</taxon>
        <taxon>Fungi incertae sedis</taxon>
        <taxon>Mucoromycota</taxon>
        <taxon>Mortierellomycotina</taxon>
        <taxon>Mortierellomycetes</taxon>
        <taxon>Mortierellales</taxon>
        <taxon>Mortierellaceae</taxon>
        <taxon>Podila</taxon>
    </lineage>
</organism>
<dbReference type="InterPro" id="IPR013761">
    <property type="entry name" value="SAM/pointed_sf"/>
</dbReference>
<sequence length="109" mass="12393">MESITQWDPNRVHQWLCSIGFPNYERQIKENGISGDLLIHLDHAALKDLSIWEVGKRLVILKAIYQLKISYGISLEAGDYVPPSVAFENELNYQAAASLRTVEQAVHEK</sequence>
<gene>
    <name evidence="2" type="primary">STE50_2</name>
    <name evidence="2" type="ORF">BG006_004637</name>
</gene>
<dbReference type="AlphaFoldDB" id="A0A9P5S7W4"/>
<dbReference type="Gene3D" id="1.10.150.50">
    <property type="entry name" value="Transcription Factor, Ets-1"/>
    <property type="match status" value="1"/>
</dbReference>
<name>A0A9P5S7W4_9FUNG</name>